<evidence type="ECO:0000256" key="3">
    <source>
        <dbReference type="ARBA" id="ARBA00022449"/>
    </source>
</evidence>
<feature type="transmembrane region" description="Helical" evidence="10">
    <location>
        <begin position="430"/>
        <end position="449"/>
    </location>
</feature>
<feature type="transmembrane region" description="Helical" evidence="10">
    <location>
        <begin position="96"/>
        <end position="120"/>
    </location>
</feature>
<dbReference type="PANTHER" id="PTHR43298">
    <property type="entry name" value="MULTIDRUG RESISTANCE PROTEIN NORM-RELATED"/>
    <property type="match status" value="1"/>
</dbReference>
<proteinExistence type="predicted"/>
<keyword evidence="2" id="KW-0813">Transport</keyword>
<dbReference type="NCBIfam" id="TIGR00797">
    <property type="entry name" value="matE"/>
    <property type="match status" value="1"/>
</dbReference>
<dbReference type="RefSeq" id="WP_405274706.1">
    <property type="nucleotide sequence ID" value="NZ_JBBHLI010000002.1"/>
</dbReference>
<dbReference type="InterPro" id="IPR050222">
    <property type="entry name" value="MATE_MdtK"/>
</dbReference>
<feature type="transmembrane region" description="Helical" evidence="10">
    <location>
        <begin position="292"/>
        <end position="312"/>
    </location>
</feature>
<feature type="transmembrane region" description="Helical" evidence="10">
    <location>
        <begin position="201"/>
        <end position="223"/>
    </location>
</feature>
<feature type="transmembrane region" description="Helical" evidence="10">
    <location>
        <begin position="173"/>
        <end position="195"/>
    </location>
</feature>
<feature type="transmembrane region" description="Helical" evidence="10">
    <location>
        <begin position="60"/>
        <end position="84"/>
    </location>
</feature>
<comment type="subcellular location">
    <subcellularLocation>
        <location evidence="1">Cell membrane</location>
        <topology evidence="1">Multi-pass membrane protein</topology>
    </subcellularLocation>
</comment>
<dbReference type="EMBL" id="JBBHLI010000002">
    <property type="protein sequence ID" value="MEK9500540.1"/>
    <property type="molecule type" value="Genomic_DNA"/>
</dbReference>
<evidence type="ECO:0000256" key="1">
    <source>
        <dbReference type="ARBA" id="ARBA00004651"/>
    </source>
</evidence>
<feature type="transmembrane region" description="Helical" evidence="10">
    <location>
        <begin position="401"/>
        <end position="424"/>
    </location>
</feature>
<name>A0ABU9EAF4_9BACT</name>
<dbReference type="CDD" id="cd13137">
    <property type="entry name" value="MATE_NorM_like"/>
    <property type="match status" value="1"/>
</dbReference>
<feature type="transmembrane region" description="Helical" evidence="10">
    <location>
        <begin position="333"/>
        <end position="358"/>
    </location>
</feature>
<feature type="transmembrane region" description="Helical" evidence="10">
    <location>
        <begin position="140"/>
        <end position="161"/>
    </location>
</feature>
<gene>
    <name evidence="11" type="ORF">WI372_06095</name>
</gene>
<evidence type="ECO:0000256" key="7">
    <source>
        <dbReference type="ARBA" id="ARBA00023065"/>
    </source>
</evidence>
<comment type="caution">
    <text evidence="11">The sequence shown here is derived from an EMBL/GenBank/DDBJ whole genome shotgun (WGS) entry which is preliminary data.</text>
</comment>
<dbReference type="PIRSF" id="PIRSF006603">
    <property type="entry name" value="DinF"/>
    <property type="match status" value="1"/>
</dbReference>
<evidence type="ECO:0000313" key="11">
    <source>
        <dbReference type="EMBL" id="MEK9500540.1"/>
    </source>
</evidence>
<dbReference type="Proteomes" id="UP001484239">
    <property type="component" value="Unassembled WGS sequence"/>
</dbReference>
<evidence type="ECO:0000256" key="9">
    <source>
        <dbReference type="ARBA" id="ARBA00031636"/>
    </source>
</evidence>
<reference evidence="11 12" key="1">
    <citation type="submission" date="2024-02" db="EMBL/GenBank/DDBJ databases">
        <title>A novel Gemmatimonadota bacterium.</title>
        <authorList>
            <person name="Du Z.-J."/>
            <person name="Ye Y.-Q."/>
        </authorList>
    </citation>
    <scope>NUCLEOTIDE SEQUENCE [LARGE SCALE GENOMIC DNA]</scope>
    <source>
        <strain evidence="11 12">DH-20</strain>
    </source>
</reference>
<keyword evidence="12" id="KW-1185">Reference proteome</keyword>
<feature type="transmembrane region" description="Helical" evidence="10">
    <location>
        <begin position="370"/>
        <end position="389"/>
    </location>
</feature>
<evidence type="ECO:0000256" key="4">
    <source>
        <dbReference type="ARBA" id="ARBA00022475"/>
    </source>
</evidence>
<keyword evidence="8 10" id="KW-0472">Membrane</keyword>
<evidence type="ECO:0000256" key="8">
    <source>
        <dbReference type="ARBA" id="ARBA00023136"/>
    </source>
</evidence>
<keyword evidence="3" id="KW-0050">Antiport</keyword>
<keyword evidence="6 10" id="KW-1133">Transmembrane helix</keyword>
<evidence type="ECO:0000256" key="10">
    <source>
        <dbReference type="SAM" id="Phobius"/>
    </source>
</evidence>
<dbReference type="PANTHER" id="PTHR43298:SF2">
    <property type="entry name" value="FMN_FAD EXPORTER YEEO-RELATED"/>
    <property type="match status" value="1"/>
</dbReference>
<keyword evidence="5 10" id="KW-0812">Transmembrane</keyword>
<keyword evidence="7" id="KW-0406">Ion transport</keyword>
<evidence type="ECO:0000256" key="5">
    <source>
        <dbReference type="ARBA" id="ARBA00022692"/>
    </source>
</evidence>
<sequence length="462" mass="49145">MGRRSFDRSIVDGPIPGAVWKLAWPTMLQNVVGGLQGIVDHAMVGHYVGFTGNAAIGVSWQIFLVVVVFIASLFTGMGVLVARFTGANDHDSVNRVVYQAFLTAIFLTVFVMAPVGWFLAPGLLDVVNAEAAVQAEALPYLRIMFMFSFGTMIFFMLGGALRSAGDATTPLRLGIAMTVLNVVFNVVLIAGLGPIPSFGTTGAAMGTVLAGGLVSVYSLARLFRGGWVVRFDRSLGWRPDLGVIRQLFRFGLPTGIQGVAMNVAGVLLLRFVGSLDLSAEAQAVYSVGYSQLFSFITWTSVGLLGATAAVAGQNLGAGRPERSAEGVRVASRIGLSVAVGIGLTFLFIPRALFGLFGMEDPIVLGLGVELLRYLSVSGLFITVALVYTGGLQGTGDTRSPLYISLVSQLALPLGLCWAIQTFATLDPADIWLAIVLGHFMRALLSVIVFRRGGWRTIDVRID</sequence>
<dbReference type="Pfam" id="PF01554">
    <property type="entry name" value="MatE"/>
    <property type="match status" value="2"/>
</dbReference>
<evidence type="ECO:0000313" key="12">
    <source>
        <dbReference type="Proteomes" id="UP001484239"/>
    </source>
</evidence>
<protein>
    <recommendedName>
        <fullName evidence="9">Multidrug-efflux transporter</fullName>
    </recommendedName>
</protein>
<evidence type="ECO:0000256" key="2">
    <source>
        <dbReference type="ARBA" id="ARBA00022448"/>
    </source>
</evidence>
<dbReference type="InterPro" id="IPR002528">
    <property type="entry name" value="MATE_fam"/>
</dbReference>
<organism evidence="11 12">
    <name type="scientific">Gaopeijia maritima</name>
    <dbReference type="NCBI Taxonomy" id="3119007"/>
    <lineage>
        <taxon>Bacteria</taxon>
        <taxon>Pseudomonadati</taxon>
        <taxon>Gemmatimonadota</taxon>
        <taxon>Longimicrobiia</taxon>
        <taxon>Gaopeijiales</taxon>
        <taxon>Gaopeijiaceae</taxon>
        <taxon>Gaopeijia</taxon>
    </lineage>
</organism>
<keyword evidence="4" id="KW-1003">Cell membrane</keyword>
<feature type="transmembrane region" description="Helical" evidence="10">
    <location>
        <begin position="247"/>
        <end position="272"/>
    </location>
</feature>
<accession>A0ABU9EAF4</accession>
<evidence type="ECO:0000256" key="6">
    <source>
        <dbReference type="ARBA" id="ARBA00022989"/>
    </source>
</evidence>
<dbReference type="InterPro" id="IPR048279">
    <property type="entry name" value="MdtK-like"/>
</dbReference>